<dbReference type="GeneTree" id="ENSGT00940000161517"/>
<dbReference type="PROSITE" id="PS50835">
    <property type="entry name" value="IG_LIKE"/>
    <property type="match status" value="1"/>
</dbReference>
<evidence type="ECO:0000313" key="4">
    <source>
        <dbReference type="Proteomes" id="UP000001646"/>
    </source>
</evidence>
<proteinExistence type="predicted"/>
<reference evidence="3" key="3">
    <citation type="submission" date="2025-09" db="UniProtKB">
        <authorList>
            <consortium name="Ensembl"/>
        </authorList>
    </citation>
    <scope>IDENTIFICATION</scope>
</reference>
<name>A0A803U1C9_ANOCA</name>
<sequence>STCTHRSTPAKLHRVSSNVTISFLASSPGTDSQPVLSQPPLASVSLESTVKLSCAWSSGFLVTGYHMSWYQQKPGHSNKGQGASVPSRFSGSKDPSSNTGYLTITGVLTEDEADYYCGTRSVQHHFMF</sequence>
<dbReference type="PANTHER" id="PTHR23267">
    <property type="entry name" value="IMMUNOGLOBULIN LIGHT CHAIN"/>
    <property type="match status" value="1"/>
</dbReference>
<feature type="region of interest" description="Disordered" evidence="1">
    <location>
        <begin position="73"/>
        <end position="96"/>
    </location>
</feature>
<feature type="domain" description="Ig-like" evidence="2">
    <location>
        <begin position="34"/>
        <end position="117"/>
    </location>
</feature>
<accession>A0A803U1C9</accession>
<dbReference type="Ensembl" id="ENSACAT00000057475.1">
    <property type="protein sequence ID" value="ENSACAP00000041269.1"/>
    <property type="gene ID" value="ENSACAG00000044350.1"/>
</dbReference>
<dbReference type="InterPro" id="IPR013783">
    <property type="entry name" value="Ig-like_fold"/>
</dbReference>
<reference evidence="3" key="2">
    <citation type="submission" date="2025-08" db="UniProtKB">
        <authorList>
            <consortium name="Ensembl"/>
        </authorList>
    </citation>
    <scope>IDENTIFICATION</scope>
</reference>
<reference evidence="3" key="1">
    <citation type="submission" date="2009-12" db="EMBL/GenBank/DDBJ databases">
        <title>The Genome Sequence of Anolis carolinensis (Green Anole Lizard).</title>
        <authorList>
            <consortium name="The Genome Sequencing Platform"/>
            <person name="Di Palma F."/>
            <person name="Alfoldi J."/>
            <person name="Heiman D."/>
            <person name="Young S."/>
            <person name="Grabherr M."/>
            <person name="Johnson J."/>
            <person name="Lander E.S."/>
            <person name="Lindblad-Toh K."/>
        </authorList>
    </citation>
    <scope>NUCLEOTIDE SEQUENCE [LARGE SCALE GENOMIC DNA]</scope>
    <source>
        <strain evidence="3">JBL SC #1</strain>
    </source>
</reference>
<organism evidence="3 4">
    <name type="scientific">Anolis carolinensis</name>
    <name type="common">Green anole</name>
    <name type="synonym">American chameleon</name>
    <dbReference type="NCBI Taxonomy" id="28377"/>
    <lineage>
        <taxon>Eukaryota</taxon>
        <taxon>Metazoa</taxon>
        <taxon>Chordata</taxon>
        <taxon>Craniata</taxon>
        <taxon>Vertebrata</taxon>
        <taxon>Euteleostomi</taxon>
        <taxon>Lepidosauria</taxon>
        <taxon>Squamata</taxon>
        <taxon>Bifurcata</taxon>
        <taxon>Unidentata</taxon>
        <taxon>Episquamata</taxon>
        <taxon>Toxicofera</taxon>
        <taxon>Iguania</taxon>
        <taxon>Dactyloidae</taxon>
        <taxon>Anolis</taxon>
    </lineage>
</organism>
<dbReference type="InParanoid" id="A0A803U1C9"/>
<dbReference type="Gene3D" id="2.60.40.10">
    <property type="entry name" value="Immunoglobulins"/>
    <property type="match status" value="1"/>
</dbReference>
<dbReference type="InterPro" id="IPR007110">
    <property type="entry name" value="Ig-like_dom"/>
</dbReference>
<evidence type="ECO:0000313" key="3">
    <source>
        <dbReference type="Ensembl" id="ENSACAP00000041269.1"/>
    </source>
</evidence>
<feature type="compositionally biased region" description="Polar residues" evidence="1">
    <location>
        <begin position="87"/>
        <end position="96"/>
    </location>
</feature>
<dbReference type="Pfam" id="PF07686">
    <property type="entry name" value="V-set"/>
    <property type="match status" value="1"/>
</dbReference>
<keyword evidence="4" id="KW-1185">Reference proteome</keyword>
<dbReference type="Proteomes" id="UP000001646">
    <property type="component" value="Unplaced"/>
</dbReference>
<dbReference type="InterPro" id="IPR003599">
    <property type="entry name" value="Ig_sub"/>
</dbReference>
<dbReference type="SMART" id="SM00406">
    <property type="entry name" value="IGv"/>
    <property type="match status" value="1"/>
</dbReference>
<evidence type="ECO:0000259" key="2">
    <source>
        <dbReference type="PROSITE" id="PS50835"/>
    </source>
</evidence>
<dbReference type="InterPro" id="IPR036179">
    <property type="entry name" value="Ig-like_dom_sf"/>
</dbReference>
<dbReference type="SMART" id="SM00409">
    <property type="entry name" value="IG"/>
    <property type="match status" value="1"/>
</dbReference>
<dbReference type="InterPro" id="IPR013106">
    <property type="entry name" value="Ig_V-set"/>
</dbReference>
<protein>
    <submittedName>
        <fullName evidence="3">Immunoglobulin lambda variable 11-55 (non-functional)</fullName>
    </submittedName>
</protein>
<dbReference type="InterPro" id="IPR050150">
    <property type="entry name" value="IgV_Light_Chain"/>
</dbReference>
<evidence type="ECO:0000256" key="1">
    <source>
        <dbReference type="SAM" id="MobiDB-lite"/>
    </source>
</evidence>
<dbReference type="AlphaFoldDB" id="A0A803U1C9"/>
<dbReference type="SUPFAM" id="SSF48726">
    <property type="entry name" value="Immunoglobulin"/>
    <property type="match status" value="1"/>
</dbReference>